<keyword evidence="1" id="KW-1133">Transmembrane helix</keyword>
<gene>
    <name evidence="3" type="ORF">GCM10007939_25770</name>
</gene>
<protein>
    <recommendedName>
        <fullName evidence="2">Peptidase M56 domain-containing protein</fullName>
    </recommendedName>
</protein>
<dbReference type="PANTHER" id="PTHR34978:SF3">
    <property type="entry name" value="SLR0241 PROTEIN"/>
    <property type="match status" value="1"/>
</dbReference>
<keyword evidence="4" id="KW-1185">Reference proteome</keyword>
<evidence type="ECO:0000256" key="1">
    <source>
        <dbReference type="SAM" id="Phobius"/>
    </source>
</evidence>
<accession>A0ABQ5VXY0</accession>
<feature type="transmembrane region" description="Helical" evidence="1">
    <location>
        <begin position="109"/>
        <end position="130"/>
    </location>
</feature>
<dbReference type="PANTHER" id="PTHR34978">
    <property type="entry name" value="POSSIBLE SENSOR-TRANSDUCER PROTEIN BLAR"/>
    <property type="match status" value="1"/>
</dbReference>
<proteinExistence type="predicted"/>
<keyword evidence="1" id="KW-0472">Membrane</keyword>
<evidence type="ECO:0000313" key="3">
    <source>
        <dbReference type="EMBL" id="GLQ36293.1"/>
    </source>
</evidence>
<keyword evidence="1" id="KW-0812">Transmembrane</keyword>
<dbReference type="Proteomes" id="UP001156694">
    <property type="component" value="Unassembled WGS sequence"/>
</dbReference>
<dbReference type="Pfam" id="PF05569">
    <property type="entry name" value="Peptidase_M56"/>
    <property type="match status" value="1"/>
</dbReference>
<dbReference type="EMBL" id="BSNN01000008">
    <property type="protein sequence ID" value="GLQ36293.1"/>
    <property type="molecule type" value="Genomic_DNA"/>
</dbReference>
<dbReference type="InterPro" id="IPR052173">
    <property type="entry name" value="Beta-lactam_resp_regulator"/>
</dbReference>
<feature type="domain" description="Peptidase M56" evidence="2">
    <location>
        <begin position="142"/>
        <end position="273"/>
    </location>
</feature>
<reference evidence="4" key="1">
    <citation type="journal article" date="2019" name="Int. J. Syst. Evol. Microbiol.">
        <title>The Global Catalogue of Microorganisms (GCM) 10K type strain sequencing project: providing services to taxonomists for standard genome sequencing and annotation.</title>
        <authorList>
            <consortium name="The Broad Institute Genomics Platform"/>
            <consortium name="The Broad Institute Genome Sequencing Center for Infectious Disease"/>
            <person name="Wu L."/>
            <person name="Ma J."/>
        </authorList>
    </citation>
    <scope>NUCLEOTIDE SEQUENCE [LARGE SCALE GENOMIC DNA]</scope>
    <source>
        <strain evidence="4">NBRC 110140</strain>
    </source>
</reference>
<comment type="caution">
    <text evidence="3">The sequence shown here is derived from an EMBL/GenBank/DDBJ whole genome shotgun (WGS) entry which is preliminary data.</text>
</comment>
<dbReference type="RefSeq" id="WP_284380027.1">
    <property type="nucleotide sequence ID" value="NZ_BSNN01000008.1"/>
</dbReference>
<evidence type="ECO:0000259" key="2">
    <source>
        <dbReference type="Pfam" id="PF05569"/>
    </source>
</evidence>
<dbReference type="CDD" id="cd07341">
    <property type="entry name" value="M56_BlaR1_MecR1_like"/>
    <property type="match status" value="1"/>
</dbReference>
<feature type="transmembrane region" description="Helical" evidence="1">
    <location>
        <begin position="46"/>
        <end position="68"/>
    </location>
</feature>
<sequence>MSVEHFLDFYLHVNIIVLFAAFMLLLGTGVLHLLGYGNSYRSHLKLSTIILCTLTTVPLLHLMHGSYISTDAPSLSDVLVAQFLDGNINMSAVRFENLLSVWDRLMAEILQPTYTLTWVILGALVGIFAHKTYGIINSARHVVRIVRTAVTLRRIGRIHILTSDRITVPFTTRGLRHFYVVVPVSMLGSEQDLKIALGHELQHIRQGDITWEIGLELMLPFFFVNPGFWLLRQRIKVVREFACDREFLRRTGFDTWAYGACLINVARDNQHHKAQKFDALSVSFLGSKSGFARAQRAKLGRRIRAISATSTPQMSRLGLTTLVIPLVSAIILSTQVLYKTDGWSHDRIMLTTVINLERLKSRNTSYVAGLDY</sequence>
<dbReference type="InterPro" id="IPR008756">
    <property type="entry name" value="Peptidase_M56"/>
</dbReference>
<evidence type="ECO:0000313" key="4">
    <source>
        <dbReference type="Proteomes" id="UP001156694"/>
    </source>
</evidence>
<feature type="transmembrane region" description="Helical" evidence="1">
    <location>
        <begin position="317"/>
        <end position="338"/>
    </location>
</feature>
<feature type="transmembrane region" description="Helical" evidence="1">
    <location>
        <begin position="12"/>
        <end position="34"/>
    </location>
</feature>
<organism evidence="3 4">
    <name type="scientific">Amylibacter marinus</name>
    <dbReference type="NCBI Taxonomy" id="1475483"/>
    <lineage>
        <taxon>Bacteria</taxon>
        <taxon>Pseudomonadati</taxon>
        <taxon>Pseudomonadota</taxon>
        <taxon>Alphaproteobacteria</taxon>
        <taxon>Rhodobacterales</taxon>
        <taxon>Paracoccaceae</taxon>
        <taxon>Amylibacter</taxon>
    </lineage>
</organism>
<name>A0ABQ5VXY0_9RHOB</name>